<gene>
    <name evidence="4" type="ORF">JXQ802_LOCUS44839</name>
    <name evidence="2" type="ORF">PYM288_LOCUS29368</name>
    <name evidence="3" type="ORF">ZHD862_LOCUS32457</name>
</gene>
<reference evidence="3" key="1">
    <citation type="submission" date="2021-02" db="EMBL/GenBank/DDBJ databases">
        <authorList>
            <person name="Nowell W R."/>
        </authorList>
    </citation>
    <scope>NUCLEOTIDE SEQUENCE</scope>
</reference>
<dbReference type="AlphaFoldDB" id="A0A815KBP2"/>
<organism evidence="3 5">
    <name type="scientific">Rotaria sordida</name>
    <dbReference type="NCBI Taxonomy" id="392033"/>
    <lineage>
        <taxon>Eukaryota</taxon>
        <taxon>Metazoa</taxon>
        <taxon>Spiralia</taxon>
        <taxon>Gnathifera</taxon>
        <taxon>Rotifera</taxon>
        <taxon>Eurotatoria</taxon>
        <taxon>Bdelloidea</taxon>
        <taxon>Philodinida</taxon>
        <taxon>Philodinidae</taxon>
        <taxon>Rotaria</taxon>
    </lineage>
</organism>
<dbReference type="SUPFAM" id="SSF48452">
    <property type="entry name" value="TPR-like"/>
    <property type="match status" value="1"/>
</dbReference>
<dbReference type="PROSITE" id="PS51996">
    <property type="entry name" value="TR_MART"/>
    <property type="match status" value="1"/>
</dbReference>
<evidence type="ECO:0000313" key="5">
    <source>
        <dbReference type="Proteomes" id="UP000663864"/>
    </source>
</evidence>
<dbReference type="EMBL" id="CAJNOT010003509">
    <property type="protein sequence ID" value="CAF1387699.1"/>
    <property type="molecule type" value="Genomic_DNA"/>
</dbReference>
<feature type="domain" description="ADP ribosyltransferase" evidence="1">
    <location>
        <begin position="199"/>
        <end position="369"/>
    </location>
</feature>
<dbReference type="EMBL" id="CAJNOL010003554">
    <property type="protein sequence ID" value="CAF1566930.1"/>
    <property type="molecule type" value="Genomic_DNA"/>
</dbReference>
<sequence>MASSIPVSYGDLLTNADDQQLEIFCIIWLDDNVQASDDRDTEQKLRSIINRLKRFKDVERCQQYINAGSAKDRLIIIVSGILGRKIVPAIHNVRQVISIYVYCMDEAGNREWSKNYTKVKDVVTELDKLISRIEVDHKIQKVIEQPLSINIFTAGKSTDDVNGKFVYFQVLIDCLLRLRTTPEDTKELIQILKQAYEDNRFELSNIQEFRKKYSSDQAVWWYTRDTFFYKALNAVLRTENIHMIFLFRTYVFDIQHQLKTHQAKKPLRVYRGQVISIEELKTLQNSCGQFISVNSFFSTSTNDERARSFLNAPNTPENLEKVLFDIVANPKAATTKPFADIRTLSEFPGESEILFMIGSIFRLNSVNRSAKDQIWIIEMTLCSENEHDLQEVLMYMTQQLGNGDTSLQMLGKLLWDMGQLDMAEKYFIRLLDQLPPDVHLRGDLYEDLAKLAAQAKDYDKSVQWRKKALKFKNEHPSELSTNINPIGDKTHSVNVNTKEVINQVTEIMTEMSQLQNFTIPRYFFILPTRKCDKMFISNEQNWFRIHYKLYFLCECSHEPNQMHVAPHEGYLIRMPRDFVVQYAPYLRTTLNIVRIMLSSGRFVLSKNGSALPSEFNTPEEKETIRQQLHLVEALINKFDNKRTRPGASMADVEKSRGVPLQEVELSELETYLELADNQCTLGNLYRAIAVNGFVLWVCLEHYNNISFNNEMRKYIKDFLAMGDDKYIETIQSYTSCRTILLGFVNDNSSVQCEDS</sequence>
<dbReference type="Gene3D" id="1.25.40.10">
    <property type="entry name" value="Tetratricopeptide repeat domain"/>
    <property type="match status" value="1"/>
</dbReference>
<name>A0A815KBP2_9BILA</name>
<proteinExistence type="predicted"/>
<dbReference type="InterPro" id="IPR003540">
    <property type="entry name" value="ADP-ribosyltransferase"/>
</dbReference>
<accession>A0A815KBP2</accession>
<dbReference type="Pfam" id="PF03496">
    <property type="entry name" value="ADPrib_exo_Tox"/>
    <property type="match status" value="1"/>
</dbReference>
<dbReference type="Gene3D" id="3.90.176.10">
    <property type="entry name" value="Toxin ADP-ribosyltransferase, Chain A, domain 1"/>
    <property type="match status" value="1"/>
</dbReference>
<comment type="caution">
    <text evidence="3">The sequence shown here is derived from an EMBL/GenBank/DDBJ whole genome shotgun (WGS) entry which is preliminary data.</text>
</comment>
<keyword evidence="6" id="KW-1185">Reference proteome</keyword>
<dbReference type="InterPro" id="IPR011990">
    <property type="entry name" value="TPR-like_helical_dom_sf"/>
</dbReference>
<evidence type="ECO:0000313" key="6">
    <source>
        <dbReference type="Proteomes" id="UP000663870"/>
    </source>
</evidence>
<dbReference type="SUPFAM" id="SSF56399">
    <property type="entry name" value="ADP-ribosylation"/>
    <property type="match status" value="1"/>
</dbReference>
<dbReference type="Proteomes" id="UP000663870">
    <property type="component" value="Unassembled WGS sequence"/>
</dbReference>
<dbReference type="Proteomes" id="UP000663854">
    <property type="component" value="Unassembled WGS sequence"/>
</dbReference>
<evidence type="ECO:0000259" key="1">
    <source>
        <dbReference type="Pfam" id="PF03496"/>
    </source>
</evidence>
<dbReference type="EMBL" id="CAJNOH010002387">
    <property type="protein sequence ID" value="CAF1290527.1"/>
    <property type="molecule type" value="Genomic_DNA"/>
</dbReference>
<evidence type="ECO:0000313" key="2">
    <source>
        <dbReference type="EMBL" id="CAF1290527.1"/>
    </source>
</evidence>
<protein>
    <recommendedName>
        <fullName evidence="1">ADP ribosyltransferase domain-containing protein</fullName>
    </recommendedName>
</protein>
<evidence type="ECO:0000313" key="4">
    <source>
        <dbReference type="EMBL" id="CAF1566930.1"/>
    </source>
</evidence>
<dbReference type="GO" id="GO:0005576">
    <property type="term" value="C:extracellular region"/>
    <property type="evidence" value="ECO:0007669"/>
    <property type="project" value="InterPro"/>
</dbReference>
<dbReference type="Proteomes" id="UP000663864">
    <property type="component" value="Unassembled WGS sequence"/>
</dbReference>
<evidence type="ECO:0000313" key="3">
    <source>
        <dbReference type="EMBL" id="CAF1387699.1"/>
    </source>
</evidence>